<feature type="domain" description="N-acetyltransferase" evidence="3">
    <location>
        <begin position="14"/>
        <end position="158"/>
    </location>
</feature>
<name>A0A1W1VLG0_9DEIO</name>
<evidence type="ECO:0000313" key="4">
    <source>
        <dbReference type="EMBL" id="SMB93881.1"/>
    </source>
</evidence>
<protein>
    <recommendedName>
        <fullName evidence="3">N-acetyltransferase domain-containing protein</fullName>
    </recommendedName>
</protein>
<dbReference type="SUPFAM" id="SSF55729">
    <property type="entry name" value="Acyl-CoA N-acyltransferases (Nat)"/>
    <property type="match status" value="2"/>
</dbReference>
<dbReference type="PROSITE" id="PS51186">
    <property type="entry name" value="GNAT"/>
    <property type="match status" value="2"/>
</dbReference>
<feature type="domain" description="N-acetyltransferase" evidence="3">
    <location>
        <begin position="181"/>
        <end position="329"/>
    </location>
</feature>
<proteinExistence type="predicted"/>
<keyword evidence="2" id="KW-0012">Acyltransferase</keyword>
<evidence type="ECO:0000256" key="2">
    <source>
        <dbReference type="ARBA" id="ARBA00023315"/>
    </source>
</evidence>
<dbReference type="AlphaFoldDB" id="A0A1W1VLG0"/>
<dbReference type="EMBL" id="FWWU01000009">
    <property type="protein sequence ID" value="SMB93881.1"/>
    <property type="molecule type" value="Genomic_DNA"/>
</dbReference>
<dbReference type="PANTHER" id="PTHR43877:SF6">
    <property type="entry name" value="GCN5-RELATED N-ACETYLTRANSFERASE"/>
    <property type="match status" value="1"/>
</dbReference>
<evidence type="ECO:0000256" key="1">
    <source>
        <dbReference type="ARBA" id="ARBA00022679"/>
    </source>
</evidence>
<dbReference type="InterPro" id="IPR016181">
    <property type="entry name" value="Acyl_CoA_acyltransferase"/>
</dbReference>
<accession>A0A1W1VLG0</accession>
<sequence length="329" mass="36398">MDAPTDAQRLPPSRALRPAALKDLPAVAAFLTEAHPESPVAVADLERMESMRLEGEPFIRTLALEGTRIVGLAETGVPRMDSHPGWRDVTVRTLPELAGSELAEALLAGGEAAALDQGAHTLVTRVREDWWERAFFEARGYREHDRMWPSTLDLRTLDFARFSGYEDRARAVGVRIAPLAELISNFGETEQRRLYTLISALLRDVPSTTPISVWPFETWQHRVAGRVQPEGLFVAVAPDGEWVGVSELYLPVTTRPRTLHNGLTGVRPAWRGRGVAYALKLAAARAALARGFTHSRTSNHSVNRPMLAVNDRLGFVREAAAVTLLREHL</sequence>
<dbReference type="RefSeq" id="WP_084049479.1">
    <property type="nucleotide sequence ID" value="NZ_FWWU01000009.1"/>
</dbReference>
<organism evidence="4 5">
    <name type="scientific">Deinococcus hopiensis KR-140</name>
    <dbReference type="NCBI Taxonomy" id="695939"/>
    <lineage>
        <taxon>Bacteria</taxon>
        <taxon>Thermotogati</taxon>
        <taxon>Deinococcota</taxon>
        <taxon>Deinococci</taxon>
        <taxon>Deinococcales</taxon>
        <taxon>Deinococcaceae</taxon>
        <taxon>Deinococcus</taxon>
    </lineage>
</organism>
<evidence type="ECO:0000313" key="5">
    <source>
        <dbReference type="Proteomes" id="UP000192582"/>
    </source>
</evidence>
<gene>
    <name evidence="4" type="ORF">SAMN00790413_02155</name>
</gene>
<dbReference type="InterPro" id="IPR000182">
    <property type="entry name" value="GNAT_dom"/>
</dbReference>
<dbReference type="STRING" id="695939.SAMN00790413_02155"/>
<dbReference type="PANTHER" id="PTHR43877">
    <property type="entry name" value="AMINOALKYLPHOSPHONATE N-ACETYLTRANSFERASE-RELATED-RELATED"/>
    <property type="match status" value="1"/>
</dbReference>
<keyword evidence="1" id="KW-0808">Transferase</keyword>
<dbReference type="GO" id="GO:0016747">
    <property type="term" value="F:acyltransferase activity, transferring groups other than amino-acyl groups"/>
    <property type="evidence" value="ECO:0007669"/>
    <property type="project" value="InterPro"/>
</dbReference>
<dbReference type="Gene3D" id="3.40.630.30">
    <property type="match status" value="1"/>
</dbReference>
<evidence type="ECO:0000259" key="3">
    <source>
        <dbReference type="PROSITE" id="PS51186"/>
    </source>
</evidence>
<reference evidence="4 5" key="1">
    <citation type="submission" date="2017-04" db="EMBL/GenBank/DDBJ databases">
        <authorList>
            <person name="Afonso C.L."/>
            <person name="Miller P.J."/>
            <person name="Scott M.A."/>
            <person name="Spackman E."/>
            <person name="Goraichik I."/>
            <person name="Dimitrov K.M."/>
            <person name="Suarez D.L."/>
            <person name="Swayne D.E."/>
        </authorList>
    </citation>
    <scope>NUCLEOTIDE SEQUENCE [LARGE SCALE GENOMIC DNA]</scope>
    <source>
        <strain evidence="4 5">KR-140</strain>
    </source>
</reference>
<keyword evidence="5" id="KW-1185">Reference proteome</keyword>
<dbReference type="InterPro" id="IPR050832">
    <property type="entry name" value="Bact_Acetyltransf"/>
</dbReference>
<dbReference type="Proteomes" id="UP000192582">
    <property type="component" value="Unassembled WGS sequence"/>
</dbReference>
<dbReference type="Pfam" id="PF00583">
    <property type="entry name" value="Acetyltransf_1"/>
    <property type="match status" value="1"/>
</dbReference>